<proteinExistence type="inferred from homology"/>
<comment type="caution">
    <text evidence="4">The sequence shown here is derived from an EMBL/GenBank/DDBJ whole genome shotgun (WGS) entry which is preliminary data.</text>
</comment>
<dbReference type="Gene3D" id="3.40.640.10">
    <property type="entry name" value="Type I PLP-dependent aspartate aminotransferase-like (Major domain)"/>
    <property type="match status" value="1"/>
</dbReference>
<gene>
    <name evidence="4" type="ORF">ACFSSA_06225</name>
</gene>
<dbReference type="Pfam" id="PF01053">
    <property type="entry name" value="Cys_Met_Meta_PP"/>
    <property type="match status" value="1"/>
</dbReference>
<dbReference type="InterPro" id="IPR015422">
    <property type="entry name" value="PyrdxlP-dep_Trfase_small"/>
</dbReference>
<dbReference type="InterPro" id="IPR015421">
    <property type="entry name" value="PyrdxlP-dep_Trfase_major"/>
</dbReference>
<dbReference type="PANTHER" id="PTHR42699:SF1">
    <property type="entry name" value="CYSTATHIONINE GAMMA-SYNTHASE-RELATED"/>
    <property type="match status" value="1"/>
</dbReference>
<keyword evidence="5" id="KW-1185">Reference proteome</keyword>
<keyword evidence="2 3" id="KW-0663">Pyridoxal phosphate</keyword>
<comment type="cofactor">
    <cofactor evidence="1 3">
        <name>pyridoxal 5'-phosphate</name>
        <dbReference type="ChEBI" id="CHEBI:597326"/>
    </cofactor>
</comment>
<accession>A0ABW5D5A4</accession>
<protein>
    <submittedName>
        <fullName evidence="4">PLP-dependent transferase</fullName>
    </submittedName>
</protein>
<evidence type="ECO:0000313" key="5">
    <source>
        <dbReference type="Proteomes" id="UP001597375"/>
    </source>
</evidence>
<keyword evidence="4" id="KW-0808">Transferase</keyword>
<comment type="similarity">
    <text evidence="3">Belongs to the trans-sulfuration enzymes family.</text>
</comment>
<dbReference type="InterPro" id="IPR015424">
    <property type="entry name" value="PyrdxlP-dep_Trfase"/>
</dbReference>
<dbReference type="Proteomes" id="UP001597375">
    <property type="component" value="Unassembled WGS sequence"/>
</dbReference>
<evidence type="ECO:0000313" key="4">
    <source>
        <dbReference type="EMBL" id="MFD2256262.1"/>
    </source>
</evidence>
<dbReference type="PANTHER" id="PTHR42699">
    <property type="match status" value="1"/>
</dbReference>
<evidence type="ECO:0000256" key="2">
    <source>
        <dbReference type="ARBA" id="ARBA00022898"/>
    </source>
</evidence>
<dbReference type="InterPro" id="IPR000277">
    <property type="entry name" value="Cys/Met-Metab_PyrdxlP-dep_enz"/>
</dbReference>
<dbReference type="SUPFAM" id="SSF53383">
    <property type="entry name" value="PLP-dependent transferases"/>
    <property type="match status" value="1"/>
</dbReference>
<evidence type="ECO:0000256" key="1">
    <source>
        <dbReference type="ARBA" id="ARBA00001933"/>
    </source>
</evidence>
<dbReference type="InterPro" id="IPR051750">
    <property type="entry name" value="Trans-sulfuration_enzymes"/>
</dbReference>
<reference evidence="5" key="1">
    <citation type="journal article" date="2019" name="Int. J. Syst. Evol. Microbiol.">
        <title>The Global Catalogue of Microorganisms (GCM) 10K type strain sequencing project: providing services to taxonomists for standard genome sequencing and annotation.</title>
        <authorList>
            <consortium name="The Broad Institute Genomics Platform"/>
            <consortium name="The Broad Institute Genome Sequencing Center for Infectious Disease"/>
            <person name="Wu L."/>
            <person name="Ma J."/>
        </authorList>
    </citation>
    <scope>NUCLEOTIDE SEQUENCE [LARGE SCALE GENOMIC DNA]</scope>
    <source>
        <strain evidence="5">CGMCC 4.7106</strain>
    </source>
</reference>
<dbReference type="Gene3D" id="3.90.1150.10">
    <property type="entry name" value="Aspartate Aminotransferase, domain 1"/>
    <property type="match status" value="1"/>
</dbReference>
<dbReference type="EMBL" id="JBHUIT010000005">
    <property type="protein sequence ID" value="MFD2256262.1"/>
    <property type="molecule type" value="Genomic_DNA"/>
</dbReference>
<name>A0ABW5D5A4_9BACT</name>
<evidence type="ECO:0000256" key="3">
    <source>
        <dbReference type="RuleBase" id="RU362118"/>
    </source>
</evidence>
<dbReference type="GO" id="GO:0016740">
    <property type="term" value="F:transferase activity"/>
    <property type="evidence" value="ECO:0007669"/>
    <property type="project" value="UniProtKB-KW"/>
</dbReference>
<sequence length="487" mass="53497">MRDLTANPAWQEEDLGVPLPDSSHACSVCLPTWDAVIGYEENREKIIRRLRTGYPRFFTHPTVERLFENARAEIAAEGEDVLLLPTKASVQRAHRWLERQAETAIRITSYNGFQALVFPEKVKALAKSYWRFTGEGISSREAQDYLDGNLREGRKSHLLSRAIAKLNGGEPENTFIFASGISAGLAALRALPGLREGKKTLQIEFPYVDSLKIQERFGNGVVYLNEASGESFDEALQRIRAGEFAGVFTEIPSNPLLRTINLKRVSEACQFSRTPLILDDSASGPLNVDILGYADVLTSSLTKWVSGAGDVLAGSATLRADSPLADELRESIAADAEECAPLYIADAEVLLSNIKGYAKRNTIINENAMALVEFLSNHPSVAQVWHPSTTHTENYDAVKRKNGGYGGLLSITLANPKKAPKFYDSLRLSKGPSFGTAFTLVCPYTLLAHYDELQWTEDCGVPSNLIRISVGMEPVETIIQAFGDALA</sequence>
<dbReference type="RefSeq" id="WP_386819343.1">
    <property type="nucleotide sequence ID" value="NZ_JBHUIT010000005.1"/>
</dbReference>
<organism evidence="4 5">
    <name type="scientific">Luteolibacter algae</name>
    <dbReference type="NCBI Taxonomy" id="454151"/>
    <lineage>
        <taxon>Bacteria</taxon>
        <taxon>Pseudomonadati</taxon>
        <taxon>Verrucomicrobiota</taxon>
        <taxon>Verrucomicrobiia</taxon>
        <taxon>Verrucomicrobiales</taxon>
        <taxon>Verrucomicrobiaceae</taxon>
        <taxon>Luteolibacter</taxon>
    </lineage>
</organism>